<dbReference type="Proteomes" id="UP000176185">
    <property type="component" value="Unassembled WGS sequence"/>
</dbReference>
<evidence type="ECO:0000313" key="3">
    <source>
        <dbReference type="Proteomes" id="UP000176185"/>
    </source>
</evidence>
<dbReference type="InterPro" id="IPR021729">
    <property type="entry name" value="DUF3298"/>
</dbReference>
<name>A0A1F4XF73_9BACT</name>
<evidence type="ECO:0000259" key="1">
    <source>
        <dbReference type="Pfam" id="PF11738"/>
    </source>
</evidence>
<evidence type="ECO:0000313" key="2">
    <source>
        <dbReference type="EMBL" id="OGC80347.1"/>
    </source>
</evidence>
<comment type="caution">
    <text evidence="2">The sequence shown here is derived from an EMBL/GenBank/DDBJ whole genome shotgun (WGS) entry which is preliminary data.</text>
</comment>
<accession>A0A1F4XF73</accession>
<protein>
    <recommendedName>
        <fullName evidence="1">DUF3298 domain-containing protein</fullName>
    </recommendedName>
</protein>
<dbReference type="Gene3D" id="3.30.565.40">
    <property type="entry name" value="Fervidobacterium nodosum Rt17-B1 like"/>
    <property type="match status" value="1"/>
</dbReference>
<feature type="domain" description="DUF3298" evidence="1">
    <location>
        <begin position="171"/>
        <end position="257"/>
    </location>
</feature>
<dbReference type="Pfam" id="PF11738">
    <property type="entry name" value="DUF3298"/>
    <property type="match status" value="1"/>
</dbReference>
<dbReference type="EMBL" id="MEWX01000025">
    <property type="protein sequence ID" value="OGC80347.1"/>
    <property type="molecule type" value="Genomic_DNA"/>
</dbReference>
<sequence>MNTKTILCWAVAVVVAVGAWWFLAKGPGISLSPVENQKQHVLEGTPTPSGDLEYKEEEEFYEIHAVYPAKTSITNAKADQRARMTIEQGLRASIEQFKTDSNLEHLTPEDIEIQGLGGERKYTLDITYEAHASDNFFSYIFTIYSDTLGAHPNVFFKTFVFNGVGEEVALSDLFKENVRYLERLSGEAYQQIIAQLRERIGIEITPDMEETVRIGTSPTPETLQFFYLDGGALHIIIPPYQAAAYAAGYFDISIPLSSLKDILK</sequence>
<organism evidence="2 3">
    <name type="scientific">Candidatus Adlerbacteria bacterium RIFCSPLOWO2_01_FULL_51_16</name>
    <dbReference type="NCBI Taxonomy" id="1797243"/>
    <lineage>
        <taxon>Bacteria</taxon>
        <taxon>Candidatus Adleribacteriota</taxon>
    </lineage>
</organism>
<reference evidence="2 3" key="1">
    <citation type="journal article" date="2016" name="Nat. Commun.">
        <title>Thousands of microbial genomes shed light on interconnected biogeochemical processes in an aquifer system.</title>
        <authorList>
            <person name="Anantharaman K."/>
            <person name="Brown C.T."/>
            <person name="Hug L.A."/>
            <person name="Sharon I."/>
            <person name="Castelle C.J."/>
            <person name="Probst A.J."/>
            <person name="Thomas B.C."/>
            <person name="Singh A."/>
            <person name="Wilkins M.J."/>
            <person name="Karaoz U."/>
            <person name="Brodie E.L."/>
            <person name="Williams K.H."/>
            <person name="Hubbard S.S."/>
            <person name="Banfield J.F."/>
        </authorList>
    </citation>
    <scope>NUCLEOTIDE SEQUENCE [LARGE SCALE GENOMIC DNA]</scope>
</reference>
<dbReference type="Gene3D" id="3.90.640.20">
    <property type="entry name" value="Heat-shock cognate protein, ATPase"/>
    <property type="match status" value="1"/>
</dbReference>
<dbReference type="InterPro" id="IPR037126">
    <property type="entry name" value="PdaC/RsiV-like_sf"/>
</dbReference>
<proteinExistence type="predicted"/>
<gene>
    <name evidence="2" type="ORF">A2943_01115</name>
</gene>
<dbReference type="AlphaFoldDB" id="A0A1F4XF73"/>